<dbReference type="InterPro" id="IPR001544">
    <property type="entry name" value="Aminotrans_IV"/>
</dbReference>
<dbReference type="Pfam" id="PF01063">
    <property type="entry name" value="Aminotran_4"/>
    <property type="match status" value="1"/>
</dbReference>
<dbReference type="InterPro" id="IPR036038">
    <property type="entry name" value="Aminotransferase-like"/>
</dbReference>
<keyword evidence="1" id="KW-0456">Lyase</keyword>
<dbReference type="Gene3D" id="3.30.470.10">
    <property type="match status" value="1"/>
</dbReference>
<sequence>MCQFVETIRIKDGVAMNTRYHIERLNKTRNHFWPSSKPISESELLTDIPQVMGLQKARVVYDASGITLREYHAYTIRDVKSICVVEDNRIDYTWKSTDRKVLTAQRDKAPKYDEVIIIKNGKVTDTSYTNLCFYDGQHWLTPDTPLLKGTMRQHLLDEGKIIASPITKKDIASFEKVALINAMMDLGDLILPISSIDFTPLRI</sequence>
<dbReference type="Gene3D" id="3.20.10.10">
    <property type="entry name" value="D-amino Acid Aminotransferase, subunit A, domain 2"/>
    <property type="match status" value="1"/>
</dbReference>
<dbReference type="RefSeq" id="WP_006281892.1">
    <property type="nucleotide sequence ID" value="NZ_BPTR01000001.1"/>
</dbReference>
<dbReference type="EMBL" id="BPTR01000001">
    <property type="protein sequence ID" value="GJG28262.1"/>
    <property type="molecule type" value="Genomic_DNA"/>
</dbReference>
<name>A0AA37HYK1_SEGBR</name>
<protein>
    <submittedName>
        <fullName evidence="1">4-amino-4-deoxychorismate lyase</fullName>
    </submittedName>
</protein>
<evidence type="ECO:0000313" key="2">
    <source>
        <dbReference type="Proteomes" id="UP000887043"/>
    </source>
</evidence>
<evidence type="ECO:0000313" key="1">
    <source>
        <dbReference type="EMBL" id="GJG28262.1"/>
    </source>
</evidence>
<gene>
    <name evidence="1" type="ORF">PRRU23_19620</name>
</gene>
<dbReference type="InterPro" id="IPR043131">
    <property type="entry name" value="BCAT-like_N"/>
</dbReference>
<accession>A0AA37HYK1</accession>
<comment type="caution">
    <text evidence="1">The sequence shown here is derived from an EMBL/GenBank/DDBJ whole genome shotgun (WGS) entry which is preliminary data.</text>
</comment>
<organism evidence="1 2">
    <name type="scientific">Segatella bryantii</name>
    <name type="common">Prevotella bryantii</name>
    <dbReference type="NCBI Taxonomy" id="77095"/>
    <lineage>
        <taxon>Bacteria</taxon>
        <taxon>Pseudomonadati</taxon>
        <taxon>Bacteroidota</taxon>
        <taxon>Bacteroidia</taxon>
        <taxon>Bacteroidales</taxon>
        <taxon>Prevotellaceae</taxon>
        <taxon>Segatella</taxon>
    </lineage>
</organism>
<dbReference type="Proteomes" id="UP000887043">
    <property type="component" value="Unassembled WGS sequence"/>
</dbReference>
<dbReference type="InterPro" id="IPR043132">
    <property type="entry name" value="BCAT-like_C"/>
</dbReference>
<dbReference type="AlphaFoldDB" id="A0AA37HYK1"/>
<reference evidence="1" key="1">
    <citation type="submission" date="2021-08" db="EMBL/GenBank/DDBJ databases">
        <title>Prevotella lacticifex sp. nov., isolated from rumen of cow.</title>
        <authorList>
            <person name="Shinkai T."/>
            <person name="Ikeyama N."/>
            <person name="Kumagai M."/>
            <person name="Ohmori H."/>
            <person name="Sakamoto M."/>
            <person name="Ohkuma M."/>
            <person name="Mitsumori M."/>
        </authorList>
    </citation>
    <scope>NUCLEOTIDE SEQUENCE</scope>
    <source>
        <strain evidence="1">DSM 11371</strain>
    </source>
</reference>
<dbReference type="GO" id="GO:0016829">
    <property type="term" value="F:lyase activity"/>
    <property type="evidence" value="ECO:0007669"/>
    <property type="project" value="UniProtKB-KW"/>
</dbReference>
<proteinExistence type="predicted"/>
<dbReference type="SUPFAM" id="SSF56752">
    <property type="entry name" value="D-aminoacid aminotransferase-like PLP-dependent enzymes"/>
    <property type="match status" value="1"/>
</dbReference>